<dbReference type="Gene3D" id="1.10.150.240">
    <property type="entry name" value="Putative phosphatase, domain 2"/>
    <property type="match status" value="1"/>
</dbReference>
<dbReference type="InterPro" id="IPR023214">
    <property type="entry name" value="HAD_sf"/>
</dbReference>
<accession>A0AAP5LPG3</accession>
<evidence type="ECO:0000313" key="1">
    <source>
        <dbReference type="EMBL" id="MDR6722464.1"/>
    </source>
</evidence>
<keyword evidence="1" id="KW-0378">Hydrolase</keyword>
<dbReference type="GO" id="GO:0008967">
    <property type="term" value="F:phosphoglycolate phosphatase activity"/>
    <property type="evidence" value="ECO:0007669"/>
    <property type="project" value="TreeGrafter"/>
</dbReference>
<dbReference type="SFLD" id="SFLDG01129">
    <property type="entry name" value="C1.5:_HAD__Beta-PGM__Phosphata"/>
    <property type="match status" value="1"/>
</dbReference>
<dbReference type="Pfam" id="PF13419">
    <property type="entry name" value="HAD_2"/>
    <property type="match status" value="1"/>
</dbReference>
<dbReference type="SFLD" id="SFLDS00003">
    <property type="entry name" value="Haloacid_Dehalogenase"/>
    <property type="match status" value="1"/>
</dbReference>
<dbReference type="PANTHER" id="PTHR43434:SF1">
    <property type="entry name" value="PHOSPHOGLYCOLATE PHOSPHATASE"/>
    <property type="match status" value="1"/>
</dbReference>
<dbReference type="InterPro" id="IPR050155">
    <property type="entry name" value="HAD-like_hydrolase_sf"/>
</dbReference>
<evidence type="ECO:0000313" key="2">
    <source>
        <dbReference type="Proteomes" id="UP001254832"/>
    </source>
</evidence>
<dbReference type="EC" id="3.2.2.9" evidence="1"/>
<dbReference type="InterPro" id="IPR036412">
    <property type="entry name" value="HAD-like_sf"/>
</dbReference>
<dbReference type="InterPro" id="IPR023198">
    <property type="entry name" value="PGP-like_dom2"/>
</dbReference>
<dbReference type="AlphaFoldDB" id="A0AAP5LPG3"/>
<keyword evidence="1" id="KW-0326">Glycosidase</keyword>
<comment type="caution">
    <text evidence="1">The sequence shown here is derived from an EMBL/GenBank/DDBJ whole genome shotgun (WGS) entry which is preliminary data.</text>
</comment>
<name>A0AAP5LPG3_PAEAM</name>
<protein>
    <submittedName>
        <fullName evidence="1">Adenosylhomocysteine nucleosidase</fullName>
        <ecNumber evidence="1">3.2.2.9</ecNumber>
    </submittedName>
</protein>
<organism evidence="1 2">
    <name type="scientific">Paenibacillus amylolyticus</name>
    <dbReference type="NCBI Taxonomy" id="1451"/>
    <lineage>
        <taxon>Bacteria</taxon>
        <taxon>Bacillati</taxon>
        <taxon>Bacillota</taxon>
        <taxon>Bacilli</taxon>
        <taxon>Bacillales</taxon>
        <taxon>Paenibacillaceae</taxon>
        <taxon>Paenibacillus</taxon>
    </lineage>
</organism>
<reference evidence="1" key="1">
    <citation type="submission" date="2023-07" db="EMBL/GenBank/DDBJ databases">
        <title>Sorghum-associated microbial communities from plants grown in Nebraska, USA.</title>
        <authorList>
            <person name="Schachtman D."/>
        </authorList>
    </citation>
    <scope>NUCLEOTIDE SEQUENCE</scope>
    <source>
        <strain evidence="1">BE80</strain>
    </source>
</reference>
<dbReference type="GO" id="GO:0008782">
    <property type="term" value="F:adenosylhomocysteine nucleosidase activity"/>
    <property type="evidence" value="ECO:0007669"/>
    <property type="project" value="UniProtKB-EC"/>
</dbReference>
<dbReference type="SUPFAM" id="SSF56784">
    <property type="entry name" value="HAD-like"/>
    <property type="match status" value="1"/>
</dbReference>
<dbReference type="PANTHER" id="PTHR43434">
    <property type="entry name" value="PHOSPHOGLYCOLATE PHOSPHATASE"/>
    <property type="match status" value="1"/>
</dbReference>
<dbReference type="EMBL" id="JAVDTR010000002">
    <property type="protein sequence ID" value="MDR6722464.1"/>
    <property type="molecule type" value="Genomic_DNA"/>
</dbReference>
<dbReference type="GO" id="GO:0006281">
    <property type="term" value="P:DNA repair"/>
    <property type="evidence" value="ECO:0007669"/>
    <property type="project" value="TreeGrafter"/>
</dbReference>
<dbReference type="InterPro" id="IPR041492">
    <property type="entry name" value="HAD_2"/>
</dbReference>
<sequence length="216" mass="24867">MLSLIFDMDGTLFQTDKILESSLHDTFEHLRSQGLWNQGTPIEKYREIMGVPLPVVWENLLPGHSNSIRNQANEWFHARLIEHISTGKGALYPGVEEFFQLCKDREIPIYIASNGQIEYLESIVNYYHLHEWVTETFSIQQIESQNKTDLVRTIIQKYKITQGMVIGDRLSDIRAAKENGLRSIGCNFDFAQPDELAQADRVINSLIELRTEIDLA</sequence>
<proteinExistence type="predicted"/>
<dbReference type="Gene3D" id="3.40.50.1000">
    <property type="entry name" value="HAD superfamily/HAD-like"/>
    <property type="match status" value="1"/>
</dbReference>
<gene>
    <name evidence="1" type="ORF">J2W91_000912</name>
</gene>
<dbReference type="Proteomes" id="UP001254832">
    <property type="component" value="Unassembled WGS sequence"/>
</dbReference>